<accession>A0A1M5IN96</accession>
<dbReference type="RefSeq" id="WP_073389095.1">
    <property type="nucleotide sequence ID" value="NZ_FQVU01000002.1"/>
</dbReference>
<gene>
    <name evidence="4" type="ORF">SAMN05443575_1942</name>
</gene>
<keyword evidence="2" id="KW-1133">Transmembrane helix</keyword>
<keyword evidence="5" id="KW-1185">Reference proteome</keyword>
<organism evidence="4 5">
    <name type="scientific">Jatrophihabitans endophyticus</name>
    <dbReference type="NCBI Taxonomy" id="1206085"/>
    <lineage>
        <taxon>Bacteria</taxon>
        <taxon>Bacillati</taxon>
        <taxon>Actinomycetota</taxon>
        <taxon>Actinomycetes</taxon>
        <taxon>Jatrophihabitantales</taxon>
        <taxon>Jatrophihabitantaceae</taxon>
        <taxon>Jatrophihabitans</taxon>
    </lineage>
</organism>
<name>A0A1M5IN96_9ACTN</name>
<dbReference type="STRING" id="1206085.SAMN05443575_1942"/>
<proteinExistence type="predicted"/>
<feature type="compositionally biased region" description="Gly residues" evidence="1">
    <location>
        <begin position="131"/>
        <end position="140"/>
    </location>
</feature>
<keyword evidence="3" id="KW-0732">Signal</keyword>
<evidence type="ECO:0008006" key="6">
    <source>
        <dbReference type="Google" id="ProtNLM"/>
    </source>
</evidence>
<dbReference type="EMBL" id="FQVU01000002">
    <property type="protein sequence ID" value="SHG29430.1"/>
    <property type="molecule type" value="Genomic_DNA"/>
</dbReference>
<evidence type="ECO:0000256" key="2">
    <source>
        <dbReference type="SAM" id="Phobius"/>
    </source>
</evidence>
<dbReference type="Proteomes" id="UP000186132">
    <property type="component" value="Unassembled WGS sequence"/>
</dbReference>
<reference evidence="4 5" key="1">
    <citation type="submission" date="2016-11" db="EMBL/GenBank/DDBJ databases">
        <authorList>
            <person name="Jaros S."/>
            <person name="Januszkiewicz K."/>
            <person name="Wedrychowicz H."/>
        </authorList>
    </citation>
    <scope>NUCLEOTIDE SEQUENCE [LARGE SCALE GENOMIC DNA]</scope>
    <source>
        <strain evidence="4 5">DSM 45627</strain>
    </source>
</reference>
<protein>
    <recommendedName>
        <fullName evidence="6">LPXTG-motif cell wall anchor domain-containing protein</fullName>
    </recommendedName>
</protein>
<feature type="signal peptide" evidence="3">
    <location>
        <begin position="1"/>
        <end position="27"/>
    </location>
</feature>
<evidence type="ECO:0000313" key="4">
    <source>
        <dbReference type="EMBL" id="SHG29430.1"/>
    </source>
</evidence>
<keyword evidence="2" id="KW-0472">Membrane</keyword>
<evidence type="ECO:0000313" key="5">
    <source>
        <dbReference type="Proteomes" id="UP000186132"/>
    </source>
</evidence>
<feature type="transmembrane region" description="Helical" evidence="2">
    <location>
        <begin position="146"/>
        <end position="168"/>
    </location>
</feature>
<feature type="region of interest" description="Disordered" evidence="1">
    <location>
        <begin position="121"/>
        <end position="140"/>
    </location>
</feature>
<sequence length="177" mass="17144">MSKITRIVVALTGLALLALGLAVPSAAAPYTPGDETAAVSTTNPEPGGSLTVSASGFGANDLVTIDLHSRVYRLGTARTNANGDLSATVTLPEGVTGSHEIVMTDTVTGQVVSTAITISDSTAGSTDSGSASGGSSGSSGGTAATGVAVASIGGVGVLLFLGGALLLVMGRRRRVSA</sequence>
<dbReference type="AlphaFoldDB" id="A0A1M5IN96"/>
<evidence type="ECO:0000256" key="3">
    <source>
        <dbReference type="SAM" id="SignalP"/>
    </source>
</evidence>
<evidence type="ECO:0000256" key="1">
    <source>
        <dbReference type="SAM" id="MobiDB-lite"/>
    </source>
</evidence>
<feature type="compositionally biased region" description="Low complexity" evidence="1">
    <location>
        <begin position="121"/>
        <end position="130"/>
    </location>
</feature>
<feature type="chain" id="PRO_5012974240" description="LPXTG-motif cell wall anchor domain-containing protein" evidence="3">
    <location>
        <begin position="28"/>
        <end position="177"/>
    </location>
</feature>
<keyword evidence="2" id="KW-0812">Transmembrane</keyword>